<protein>
    <recommendedName>
        <fullName evidence="4">MFS transporter</fullName>
    </recommendedName>
</protein>
<organism evidence="2 3">
    <name type="scientific">Streptodolium elevatio</name>
    <dbReference type="NCBI Taxonomy" id="3157996"/>
    <lineage>
        <taxon>Bacteria</taxon>
        <taxon>Bacillati</taxon>
        <taxon>Actinomycetota</taxon>
        <taxon>Actinomycetes</taxon>
        <taxon>Kitasatosporales</taxon>
        <taxon>Streptomycetaceae</taxon>
        <taxon>Streptodolium</taxon>
    </lineage>
</organism>
<evidence type="ECO:0000313" key="3">
    <source>
        <dbReference type="Proteomes" id="UP001551482"/>
    </source>
</evidence>
<accession>A0ABV3DU96</accession>
<comment type="caution">
    <text evidence="2">The sequence shown here is derived from an EMBL/GenBank/DDBJ whole genome shotgun (WGS) entry which is preliminary data.</text>
</comment>
<evidence type="ECO:0000313" key="2">
    <source>
        <dbReference type="EMBL" id="MEU8139330.1"/>
    </source>
</evidence>
<keyword evidence="1" id="KW-0472">Membrane</keyword>
<gene>
    <name evidence="2" type="ORF">AB0C36_38260</name>
</gene>
<dbReference type="RefSeq" id="WP_358363362.1">
    <property type="nucleotide sequence ID" value="NZ_JBEZFP010000168.1"/>
</dbReference>
<keyword evidence="1" id="KW-1133">Transmembrane helix</keyword>
<dbReference type="Proteomes" id="UP001551482">
    <property type="component" value="Unassembled WGS sequence"/>
</dbReference>
<feature type="transmembrane region" description="Helical" evidence="1">
    <location>
        <begin position="38"/>
        <end position="57"/>
    </location>
</feature>
<evidence type="ECO:0008006" key="4">
    <source>
        <dbReference type="Google" id="ProtNLM"/>
    </source>
</evidence>
<proteinExistence type="predicted"/>
<keyword evidence="1" id="KW-0812">Transmembrane</keyword>
<dbReference type="EMBL" id="JBEZFP010000168">
    <property type="protein sequence ID" value="MEU8139330.1"/>
    <property type="molecule type" value="Genomic_DNA"/>
</dbReference>
<name>A0ABV3DU96_9ACTN</name>
<keyword evidence="3" id="KW-1185">Reference proteome</keyword>
<reference evidence="2 3" key="1">
    <citation type="submission" date="2024-06" db="EMBL/GenBank/DDBJ databases">
        <title>The Natural Products Discovery Center: Release of the First 8490 Sequenced Strains for Exploring Actinobacteria Biosynthetic Diversity.</title>
        <authorList>
            <person name="Kalkreuter E."/>
            <person name="Kautsar S.A."/>
            <person name="Yang D."/>
            <person name="Bader C.D."/>
            <person name="Teijaro C.N."/>
            <person name="Fluegel L."/>
            <person name="Davis C.M."/>
            <person name="Simpson J.R."/>
            <person name="Lauterbach L."/>
            <person name="Steele A.D."/>
            <person name="Gui C."/>
            <person name="Meng S."/>
            <person name="Li G."/>
            <person name="Viehrig K."/>
            <person name="Ye F."/>
            <person name="Su P."/>
            <person name="Kiefer A.F."/>
            <person name="Nichols A."/>
            <person name="Cepeda A.J."/>
            <person name="Yan W."/>
            <person name="Fan B."/>
            <person name="Jiang Y."/>
            <person name="Adhikari A."/>
            <person name="Zheng C.-J."/>
            <person name="Schuster L."/>
            <person name="Cowan T.M."/>
            <person name="Smanski M.J."/>
            <person name="Chevrette M.G."/>
            <person name="De Carvalho L.P.S."/>
            <person name="Shen B."/>
        </authorList>
    </citation>
    <scope>NUCLEOTIDE SEQUENCE [LARGE SCALE GENOMIC DNA]</scope>
    <source>
        <strain evidence="2 3">NPDC048946</strain>
    </source>
</reference>
<sequence>MKDSVSTGVAPVPPGTAPDLAARISEASHASFLDGMHLSFAIGAIAFACAISLALLVRSGERREGMASVHV</sequence>
<evidence type="ECO:0000256" key="1">
    <source>
        <dbReference type="SAM" id="Phobius"/>
    </source>
</evidence>